<accession>A0A285BVE5</accession>
<dbReference type="Pfam" id="PF01555">
    <property type="entry name" value="N6_N4_Mtase"/>
    <property type="match status" value="1"/>
</dbReference>
<dbReference type="REBASE" id="217140">
    <property type="entry name" value="M.NurNm15ORF638P"/>
</dbReference>
<reference evidence="8 9" key="1">
    <citation type="submission" date="2017-08" db="EMBL/GenBank/DDBJ databases">
        <authorList>
            <person name="de Groot N.N."/>
        </authorList>
    </citation>
    <scope>NUCLEOTIDE SEQUENCE [LARGE SCALE GENOMIC DNA]</scope>
    <source>
        <strain evidence="8 9">Nm15</strain>
    </source>
</reference>
<comment type="similarity">
    <text evidence="1">Belongs to the N(4)/N(6)-methyltransferase family.</text>
</comment>
<evidence type="ECO:0000256" key="4">
    <source>
        <dbReference type="ARBA" id="ARBA00022679"/>
    </source>
</evidence>
<dbReference type="InterPro" id="IPR029063">
    <property type="entry name" value="SAM-dependent_MTases_sf"/>
</dbReference>
<dbReference type="PROSITE" id="PS00092">
    <property type="entry name" value="N6_MTASE"/>
    <property type="match status" value="1"/>
</dbReference>
<evidence type="ECO:0000313" key="8">
    <source>
        <dbReference type="EMBL" id="SNX59199.1"/>
    </source>
</evidence>
<proteinExistence type="inferred from homology"/>
<keyword evidence="3 8" id="KW-0489">Methyltransferase</keyword>
<keyword evidence="4 8" id="KW-0808">Transferase</keyword>
<dbReference type="GO" id="GO:0003677">
    <property type="term" value="F:DNA binding"/>
    <property type="evidence" value="ECO:0007669"/>
    <property type="project" value="InterPro"/>
</dbReference>
<evidence type="ECO:0000256" key="6">
    <source>
        <dbReference type="ARBA" id="ARBA00047942"/>
    </source>
</evidence>
<feature type="domain" description="DNA methylase N-4/N-6" evidence="7">
    <location>
        <begin position="63"/>
        <end position="276"/>
    </location>
</feature>
<dbReference type="InterPro" id="IPR002941">
    <property type="entry name" value="DNA_methylase_N4/N6"/>
</dbReference>
<dbReference type="GO" id="GO:0032259">
    <property type="term" value="P:methylation"/>
    <property type="evidence" value="ECO:0007669"/>
    <property type="project" value="UniProtKB-KW"/>
</dbReference>
<dbReference type="InterPro" id="IPR002052">
    <property type="entry name" value="DNA_methylase_N6_adenine_CS"/>
</dbReference>
<name>A0A285BVE5_9PROT</name>
<sequence>MSTLTIAQDDNQKHSLFAESFFDASQFLINSSPLPNLCYKTKLGALFDGDCLDILPAFRDEIIDTIFADPPFNLNKVYGAKTKDNRPENEYIKWCHRWIDECIRLLRPGGAFFLYNLPRWNILLGAYLMDKGLEFRHDISIEMKSGLPISGKLYPAHYSLLYFTKGKPRIFRKIRTPIETCRHCDGEIKDYGGHRNAMNPQGVNLKDVWTDIPPVRHSKFKSKNRKANALSTKILDRVIELSTSANDLVLDPFGGSGTTYTVCEKKGRRWIGIELDFSDDIIFRLENNHIHHHKNTDYIEG</sequence>
<evidence type="ECO:0000256" key="2">
    <source>
        <dbReference type="ARBA" id="ARBA00011900"/>
    </source>
</evidence>
<protein>
    <recommendedName>
        <fullName evidence="2">site-specific DNA-methyltransferase (adenine-specific)</fullName>
        <ecNumber evidence="2">2.1.1.72</ecNumber>
    </recommendedName>
</protein>
<dbReference type="AlphaFoldDB" id="A0A285BVE5"/>
<dbReference type="EC" id="2.1.1.72" evidence="2"/>
<evidence type="ECO:0000256" key="3">
    <source>
        <dbReference type="ARBA" id="ARBA00022603"/>
    </source>
</evidence>
<dbReference type="Proteomes" id="UP000242498">
    <property type="component" value="Chromosome I"/>
</dbReference>
<comment type="catalytic activity">
    <reaction evidence="6">
        <text>a 2'-deoxyadenosine in DNA + S-adenosyl-L-methionine = an N(6)-methyl-2'-deoxyadenosine in DNA + S-adenosyl-L-homocysteine + H(+)</text>
        <dbReference type="Rhea" id="RHEA:15197"/>
        <dbReference type="Rhea" id="RHEA-COMP:12418"/>
        <dbReference type="Rhea" id="RHEA-COMP:12419"/>
        <dbReference type="ChEBI" id="CHEBI:15378"/>
        <dbReference type="ChEBI" id="CHEBI:57856"/>
        <dbReference type="ChEBI" id="CHEBI:59789"/>
        <dbReference type="ChEBI" id="CHEBI:90615"/>
        <dbReference type="ChEBI" id="CHEBI:90616"/>
        <dbReference type="EC" id="2.1.1.72"/>
    </reaction>
</comment>
<dbReference type="EMBL" id="LT907782">
    <property type="protein sequence ID" value="SNX59199.1"/>
    <property type="molecule type" value="Genomic_DNA"/>
</dbReference>
<evidence type="ECO:0000313" key="9">
    <source>
        <dbReference type="Proteomes" id="UP000242498"/>
    </source>
</evidence>
<organism evidence="8 9">
    <name type="scientific">Nitrosomonas ureae</name>
    <dbReference type="NCBI Taxonomy" id="44577"/>
    <lineage>
        <taxon>Bacteria</taxon>
        <taxon>Pseudomonadati</taxon>
        <taxon>Pseudomonadota</taxon>
        <taxon>Betaproteobacteria</taxon>
        <taxon>Nitrosomonadales</taxon>
        <taxon>Nitrosomonadaceae</taxon>
        <taxon>Nitrosomonas</taxon>
    </lineage>
</organism>
<dbReference type="InterPro" id="IPR002295">
    <property type="entry name" value="N4/N6-MTase_EcoPI_Mod-like"/>
</dbReference>
<evidence type="ECO:0000256" key="5">
    <source>
        <dbReference type="ARBA" id="ARBA00022691"/>
    </source>
</evidence>
<dbReference type="GO" id="GO:0009007">
    <property type="term" value="F:site-specific DNA-methyltransferase (adenine-specific) activity"/>
    <property type="evidence" value="ECO:0007669"/>
    <property type="project" value="UniProtKB-EC"/>
</dbReference>
<keyword evidence="5" id="KW-0949">S-adenosyl-L-methionine</keyword>
<evidence type="ECO:0000259" key="7">
    <source>
        <dbReference type="Pfam" id="PF01555"/>
    </source>
</evidence>
<dbReference type="SUPFAM" id="SSF53335">
    <property type="entry name" value="S-adenosyl-L-methionine-dependent methyltransferases"/>
    <property type="match status" value="1"/>
</dbReference>
<dbReference type="RefSeq" id="WP_197702896.1">
    <property type="nucleotide sequence ID" value="NZ_LT907782.1"/>
</dbReference>
<evidence type="ECO:0000256" key="1">
    <source>
        <dbReference type="ARBA" id="ARBA00006594"/>
    </source>
</evidence>
<dbReference type="GO" id="GO:0008170">
    <property type="term" value="F:N-methyltransferase activity"/>
    <property type="evidence" value="ECO:0007669"/>
    <property type="project" value="InterPro"/>
</dbReference>
<gene>
    <name evidence="8" type="ORF">SAMN06296273_0638</name>
</gene>
<dbReference type="PRINTS" id="PR00506">
    <property type="entry name" value="D21N6MTFRASE"/>
</dbReference>
<dbReference type="Gene3D" id="3.40.50.150">
    <property type="entry name" value="Vaccinia Virus protein VP39"/>
    <property type="match status" value="1"/>
</dbReference>